<name>A0A0C2W5F6_AMAMK</name>
<evidence type="ECO:0000313" key="3">
    <source>
        <dbReference type="Proteomes" id="UP000054549"/>
    </source>
</evidence>
<feature type="region of interest" description="Disordered" evidence="1">
    <location>
        <begin position="1"/>
        <end position="33"/>
    </location>
</feature>
<dbReference type="AlphaFoldDB" id="A0A0C2W5F6"/>
<dbReference type="HOGENOM" id="CLU_2440362_0_0_1"/>
<evidence type="ECO:0000313" key="2">
    <source>
        <dbReference type="EMBL" id="KIL56362.1"/>
    </source>
</evidence>
<evidence type="ECO:0000256" key="1">
    <source>
        <dbReference type="SAM" id="MobiDB-lite"/>
    </source>
</evidence>
<accession>A0A0C2W5F6</accession>
<keyword evidence="3" id="KW-1185">Reference proteome</keyword>
<sequence>MPYIPILGSKADSATRTHSGGYHPLPPKRPHHHPCTIVTLLSTKYSRNRHYARTPLKAWFSTGEDNVLTLGWLPKEYDCMRPTQQSERSP</sequence>
<dbReference type="InParanoid" id="A0A0C2W5F6"/>
<proteinExistence type="predicted"/>
<reference evidence="2 3" key="1">
    <citation type="submission" date="2014-04" db="EMBL/GenBank/DDBJ databases">
        <title>Evolutionary Origins and Diversification of the Mycorrhizal Mutualists.</title>
        <authorList>
            <consortium name="DOE Joint Genome Institute"/>
            <consortium name="Mycorrhizal Genomics Consortium"/>
            <person name="Kohler A."/>
            <person name="Kuo A."/>
            <person name="Nagy L.G."/>
            <person name="Floudas D."/>
            <person name="Copeland A."/>
            <person name="Barry K.W."/>
            <person name="Cichocki N."/>
            <person name="Veneault-Fourrey C."/>
            <person name="LaButti K."/>
            <person name="Lindquist E.A."/>
            <person name="Lipzen A."/>
            <person name="Lundell T."/>
            <person name="Morin E."/>
            <person name="Murat C."/>
            <person name="Riley R."/>
            <person name="Ohm R."/>
            <person name="Sun H."/>
            <person name="Tunlid A."/>
            <person name="Henrissat B."/>
            <person name="Grigoriev I.V."/>
            <person name="Hibbett D.S."/>
            <person name="Martin F."/>
        </authorList>
    </citation>
    <scope>NUCLEOTIDE SEQUENCE [LARGE SCALE GENOMIC DNA]</scope>
    <source>
        <strain evidence="2 3">Koide BX008</strain>
    </source>
</reference>
<protein>
    <submittedName>
        <fullName evidence="2">Uncharacterized protein</fullName>
    </submittedName>
</protein>
<dbReference type="Proteomes" id="UP000054549">
    <property type="component" value="Unassembled WGS sequence"/>
</dbReference>
<organism evidence="2 3">
    <name type="scientific">Amanita muscaria (strain Koide BX008)</name>
    <dbReference type="NCBI Taxonomy" id="946122"/>
    <lineage>
        <taxon>Eukaryota</taxon>
        <taxon>Fungi</taxon>
        <taxon>Dikarya</taxon>
        <taxon>Basidiomycota</taxon>
        <taxon>Agaricomycotina</taxon>
        <taxon>Agaricomycetes</taxon>
        <taxon>Agaricomycetidae</taxon>
        <taxon>Agaricales</taxon>
        <taxon>Pluteineae</taxon>
        <taxon>Amanitaceae</taxon>
        <taxon>Amanita</taxon>
    </lineage>
</organism>
<gene>
    <name evidence="2" type="ORF">M378DRAFT_524598</name>
</gene>
<dbReference type="EMBL" id="KN818427">
    <property type="protein sequence ID" value="KIL56362.1"/>
    <property type="molecule type" value="Genomic_DNA"/>
</dbReference>